<accession>A0ABX4ZXS3</accession>
<reference evidence="1 2" key="1">
    <citation type="submission" date="2018-02" db="EMBL/GenBank/DDBJ databases">
        <title>Lelliotia aquatilis sp. nov., isolated from drinking water.</title>
        <authorList>
            <person name="Kaempfer P."/>
            <person name="Glaeser S."/>
            <person name="Exner M."/>
            <person name="Doijad S."/>
            <person name="Chakraborty T."/>
        </authorList>
    </citation>
    <scope>NUCLEOTIDE SEQUENCE [LARGE SCALE GENOMIC DNA]</scope>
    <source>
        <strain evidence="1 2">6331-17</strain>
    </source>
</reference>
<dbReference type="Proteomes" id="UP000237025">
    <property type="component" value="Unassembled WGS sequence"/>
</dbReference>
<evidence type="ECO:0000313" key="2">
    <source>
        <dbReference type="Proteomes" id="UP000237025"/>
    </source>
</evidence>
<evidence type="ECO:0000313" key="1">
    <source>
        <dbReference type="EMBL" id="POZ20539.1"/>
    </source>
</evidence>
<comment type="caution">
    <text evidence="1">The sequence shown here is derived from an EMBL/GenBank/DDBJ whole genome shotgun (WGS) entry which is preliminary data.</text>
</comment>
<organism evidence="1 2">
    <name type="scientific">Lelliottia aquatilis</name>
    <dbReference type="NCBI Taxonomy" id="2080838"/>
    <lineage>
        <taxon>Bacteria</taxon>
        <taxon>Pseudomonadati</taxon>
        <taxon>Pseudomonadota</taxon>
        <taxon>Gammaproteobacteria</taxon>
        <taxon>Enterobacterales</taxon>
        <taxon>Enterobacteriaceae</taxon>
        <taxon>Lelliottia</taxon>
    </lineage>
</organism>
<sequence length="74" mass="8550">MGWKMYIGDDDSDAQKKLATSSTHADWQYFPPNTTNVYQKDGDMNTHIYLHGSMYQPVLTGTWNYVVLFGGYYD</sequence>
<keyword evidence="2" id="KW-1185">Reference proteome</keyword>
<dbReference type="EMBL" id="PQVW01000017">
    <property type="protein sequence ID" value="POZ20539.1"/>
    <property type="molecule type" value="Genomic_DNA"/>
</dbReference>
<gene>
    <name evidence="1" type="ORF">C3712_18155</name>
</gene>
<proteinExistence type="predicted"/>
<name>A0ABX4ZXS3_9ENTR</name>
<protein>
    <submittedName>
        <fullName evidence="1">Uncharacterized protein</fullName>
    </submittedName>
</protein>